<dbReference type="SMART" id="SM00869">
    <property type="entry name" value="Autotransporter"/>
    <property type="match status" value="1"/>
</dbReference>
<dbReference type="PROSITE" id="PS51208">
    <property type="entry name" value="AUTOTRANSPORTER"/>
    <property type="match status" value="1"/>
</dbReference>
<dbReference type="InterPro" id="IPR005546">
    <property type="entry name" value="Autotransporte_beta"/>
</dbReference>
<accession>A0A0F7WZX5</accession>
<evidence type="ECO:0000313" key="2">
    <source>
        <dbReference type="EMBL" id="CRI42918.1"/>
    </source>
</evidence>
<dbReference type="Pfam" id="PF03797">
    <property type="entry name" value="Autotransporter"/>
    <property type="match status" value="1"/>
</dbReference>
<proteinExistence type="predicted"/>
<protein>
    <submittedName>
        <fullName evidence="2">Extracellular repeat, HAF family/autotransporter beta-domain protein</fullName>
    </submittedName>
</protein>
<dbReference type="Gene3D" id="2.40.128.130">
    <property type="entry name" value="Autotransporter beta-domain"/>
    <property type="match status" value="1"/>
</dbReference>
<dbReference type="EMBL" id="LN847056">
    <property type="protein sequence ID" value="CRI42918.1"/>
    <property type="molecule type" value="Genomic_DNA"/>
</dbReference>
<organism evidence="2">
    <name type="scientific">Chlamydia pneumoniae</name>
    <name type="common">Chlamydophila pneumoniae</name>
    <dbReference type="NCBI Taxonomy" id="83558"/>
    <lineage>
        <taxon>Bacteria</taxon>
        <taxon>Pseudomonadati</taxon>
        <taxon>Chlamydiota</taxon>
        <taxon>Chlamydiia</taxon>
        <taxon>Chlamydiales</taxon>
        <taxon>Chlamydiaceae</taxon>
        <taxon>Chlamydia/Chlamydophila group</taxon>
        <taxon>Chlamydia</taxon>
    </lineage>
</organism>
<evidence type="ECO:0000259" key="1">
    <source>
        <dbReference type="PROSITE" id="PS51208"/>
    </source>
</evidence>
<name>A0A0F7WZX5_CHLPN</name>
<gene>
    <name evidence="2" type="ORF">BN1224_DC9_BZ_00420</name>
</gene>
<dbReference type="NCBIfam" id="TIGR02913">
    <property type="entry name" value="HAF_rpt"/>
    <property type="match status" value="2"/>
</dbReference>
<dbReference type="InterPro" id="IPR036709">
    <property type="entry name" value="Autotransporte_beta_dom_sf"/>
</dbReference>
<dbReference type="AlphaFoldDB" id="A0A0F7WZX5"/>
<dbReference type="SUPFAM" id="SSF103515">
    <property type="entry name" value="Autotransporter"/>
    <property type="match status" value="1"/>
</dbReference>
<sequence length="674" mass="72733">MSLYQKWWNSQLKKSLCYSTVAALIFMIPSQESFADSLIDLNLGLDPSVECLSGDGAFSVGYFTKAGSTPVEYQPFKYDVSKKTFTILSVETANQSGYAYGISYDGTITVGTCSLGAGKYNGAKWSADGTLTPLTGITGGTSHTEARAISKDTQVIVGFSYDASGQPKAVQWASGATTVTQLADISGGSRSSYAYAISDDGTIIVGSMESTITRKTTAVKWVNNVPTYLGTLGGDASTGLYISGDGTVIVGAANTATVTNGNQESHAYMYKDNQMKDLGTLGGANSSATGVSSDGSVIVGQAQTADKSVHAFQYYNGEMKDLGTLGGTSSTAKTVSPDGKVIMGRSQIADGSWHAFMCHTDFSSNNVLFDLDNTYKTLRENGRQLNSIFNLQNMMLQRASDHEFTEFGRSNIALGAGLYVNTLQNLPSNLAAQYFGIAYKIRPEYRLGVFLDHNFSSHVPNNFNVSHNRLWMGAFIGWQDSDALGSSVKVSFGYGKQKATITREQLENTEAGSGESHFEGVAAQIEGRYGKSLGGHVRVQPFLGLQFVHITRKEYTENGVQFPVHYDPIDYSTGVVYLGIGSHIALVDSLHVGIRMGMEQNFAAHTDRFSGSIASIGNFVFEKLDVTHTRAFAEMPVNYELPYLQSLNLILRVNQQPLQGVMGFSSDLRYALGF</sequence>
<reference evidence="2" key="1">
    <citation type="submission" date="2015-05" db="EMBL/GenBank/DDBJ databases">
        <authorList>
            <person name="Rattei Thomas"/>
        </authorList>
    </citation>
    <scope>NUCLEOTIDE SEQUENCE</scope>
    <source>
        <strain evidence="2">DC9</strain>
    </source>
</reference>
<feature type="domain" description="Autotransporter" evidence="1">
    <location>
        <begin position="406"/>
        <end position="674"/>
    </location>
</feature>
<dbReference type="SUPFAM" id="SSF63829">
    <property type="entry name" value="Calcium-dependent phosphotriesterase"/>
    <property type="match status" value="1"/>
</dbReference>
<dbReference type="InterPro" id="IPR014262">
    <property type="entry name" value="HAF_rpt"/>
</dbReference>